<accession>A0A8S3VC01</accession>
<dbReference type="SMART" id="SM00225">
    <property type="entry name" value="BTB"/>
    <property type="match status" value="1"/>
</dbReference>
<sequence length="1044" mass="119557">MRMRWIRTTMRMHTGSEPHENVRWIRSSLECTLDQNLIRIHTESQPHEYTYWIRTSLEYTLDQNLMRMHAGSEPHDLDVPKAKHIVLWYNIQKKVASRIINIQVGGHRDTVLITLQSFQQKETLCDVTIIAKDGHVKGHSVILASGASTVLCNQVFTQRNNGMNSIVYINCPEFTRRDVNSVLQFLYLGVINIDIEQVPGFLALCSAWQLQVAASMLEYYLKQNCIDLSRPYISTNQLSTNNSQSGVSCNVSASLGVKPNLIDPRLRGSTNGTSQLQTTNSHLQHLTSNETMVDRGSFTYIKPKVASCTNQVSYNGPLSTQMPQEWPLPLKDGLQSVETLDQYGKPSVLEKDGTHLNTNNHAQVQYNHSATNIFTDVSPIHTVCHESEQCNIPSDIKIPLGEPICTEQLNSDESTVSSPNSPLLQLQCEEDEPFVNMEDHEPFVNMDEEHCPGYSSNSPLVHTKEDKCLKGDNCLENEFTLKEIMLQKNDIQKQAEQMTVNTDNWYESSHILDQKPVIDDLNTSNSNQDQDQIIENPYSLNHIKEEAQDIPDQNMYIVDGGDLAFVSDNNISVMNQKDGKNNTKLEENNKKLKDGENIQKNLIRKRRITTNGKKEESVKRRKTKKKVEKATCDPTESAIKMDDTSKISLELTDHSENIDNIDLAGQIKIRKQKCRKCDFRYTSGDQSYKQHWLENHQNQQQCELCDWVGPWKRDLAKHMYRKHDEAVACPDRYPLQKCTFQGCNYTTLCLFMYIHVRGHVGKKEIQRMCEICGASLAGEHSLQRHIRLQHSGSKVKTCSICNKIFECKMELRKHMISTHGSPFVCHLCPYKTDSSFHLDLHLHKKHGIEIKQKKLVCDQCDFYCFITKQLNDHKLIHNTSTLELEQYKCSQCEKTCKSSSSLRQHIHTVHSAKRYKCTLCDYEGKTKIALKRHMSNRHSDERPFSCHLCSYTCKVRENVHKHLKHAHKLKVVTRASMFNNMIKTGKGFDQVKEMDKNGAPLLIMEPEGNIMEAMETKSNLDNLDTEGTEETMTGMQSKSIVTMK</sequence>
<dbReference type="AlphaFoldDB" id="A0A8S3VC01"/>
<comment type="caution">
    <text evidence="11">The sequence shown here is derived from an EMBL/GenBank/DDBJ whole genome shotgun (WGS) entry which is preliminary data.</text>
</comment>
<keyword evidence="3" id="KW-0677">Repeat</keyword>
<dbReference type="EMBL" id="CAJPWZ010003259">
    <property type="protein sequence ID" value="CAG2254964.1"/>
    <property type="molecule type" value="Genomic_DNA"/>
</dbReference>
<evidence type="ECO:0000256" key="5">
    <source>
        <dbReference type="ARBA" id="ARBA00022833"/>
    </source>
</evidence>
<evidence type="ECO:0000256" key="8">
    <source>
        <dbReference type="SAM" id="MobiDB-lite"/>
    </source>
</evidence>
<dbReference type="GO" id="GO:0005634">
    <property type="term" value="C:nucleus"/>
    <property type="evidence" value="ECO:0007669"/>
    <property type="project" value="UniProtKB-SubCell"/>
</dbReference>
<organism evidence="11 12">
    <name type="scientific">Mytilus edulis</name>
    <name type="common">Blue mussel</name>
    <dbReference type="NCBI Taxonomy" id="6550"/>
    <lineage>
        <taxon>Eukaryota</taxon>
        <taxon>Metazoa</taxon>
        <taxon>Spiralia</taxon>
        <taxon>Lophotrochozoa</taxon>
        <taxon>Mollusca</taxon>
        <taxon>Bivalvia</taxon>
        <taxon>Autobranchia</taxon>
        <taxon>Pteriomorphia</taxon>
        <taxon>Mytilida</taxon>
        <taxon>Mytiloidea</taxon>
        <taxon>Mytilidae</taxon>
        <taxon>Mytilinae</taxon>
        <taxon>Mytilus</taxon>
    </lineage>
</organism>
<evidence type="ECO:0000313" key="11">
    <source>
        <dbReference type="EMBL" id="CAG2254964.1"/>
    </source>
</evidence>
<dbReference type="PROSITE" id="PS50097">
    <property type="entry name" value="BTB"/>
    <property type="match status" value="1"/>
</dbReference>
<keyword evidence="4 7" id="KW-0863">Zinc-finger</keyword>
<evidence type="ECO:0000256" key="3">
    <source>
        <dbReference type="ARBA" id="ARBA00022737"/>
    </source>
</evidence>
<dbReference type="PANTHER" id="PTHR24394">
    <property type="entry name" value="ZINC FINGER PROTEIN"/>
    <property type="match status" value="1"/>
</dbReference>
<evidence type="ECO:0000256" key="1">
    <source>
        <dbReference type="ARBA" id="ARBA00004123"/>
    </source>
</evidence>
<gene>
    <name evidence="11" type="ORF">MEDL_66583</name>
</gene>
<keyword evidence="2" id="KW-0479">Metal-binding</keyword>
<keyword evidence="6" id="KW-0539">Nucleus</keyword>
<dbReference type="SUPFAM" id="SSF54695">
    <property type="entry name" value="POZ domain"/>
    <property type="match status" value="1"/>
</dbReference>
<name>A0A8S3VC01_MYTED</name>
<dbReference type="InterPro" id="IPR013087">
    <property type="entry name" value="Znf_C2H2_type"/>
</dbReference>
<feature type="domain" description="C2H2-type" evidence="10">
    <location>
        <begin position="796"/>
        <end position="819"/>
    </location>
</feature>
<evidence type="ECO:0000313" key="12">
    <source>
        <dbReference type="Proteomes" id="UP000683360"/>
    </source>
</evidence>
<dbReference type="InterPro" id="IPR036236">
    <property type="entry name" value="Znf_C2H2_sf"/>
</dbReference>
<dbReference type="InterPro" id="IPR011333">
    <property type="entry name" value="SKP1/BTB/POZ_sf"/>
</dbReference>
<dbReference type="GO" id="GO:0008270">
    <property type="term" value="F:zinc ion binding"/>
    <property type="evidence" value="ECO:0007669"/>
    <property type="project" value="UniProtKB-KW"/>
</dbReference>
<feature type="domain" description="C2H2-type" evidence="10">
    <location>
        <begin position="887"/>
        <end position="915"/>
    </location>
</feature>
<keyword evidence="12" id="KW-1185">Reference proteome</keyword>
<evidence type="ECO:0000256" key="2">
    <source>
        <dbReference type="ARBA" id="ARBA00022723"/>
    </source>
</evidence>
<dbReference type="PROSITE" id="PS00028">
    <property type="entry name" value="ZINC_FINGER_C2H2_1"/>
    <property type="match status" value="4"/>
</dbReference>
<feature type="region of interest" description="Disordered" evidence="8">
    <location>
        <begin position="1023"/>
        <end position="1044"/>
    </location>
</feature>
<proteinExistence type="predicted"/>
<feature type="domain" description="C2H2-type" evidence="10">
    <location>
        <begin position="915"/>
        <end position="943"/>
    </location>
</feature>
<dbReference type="Gene3D" id="3.30.710.10">
    <property type="entry name" value="Potassium Channel Kv1.1, Chain A"/>
    <property type="match status" value="1"/>
</dbReference>
<dbReference type="PANTHER" id="PTHR24394:SF29">
    <property type="entry name" value="MYONEURIN"/>
    <property type="match status" value="1"/>
</dbReference>
<feature type="domain" description="BTB" evidence="9">
    <location>
        <begin position="125"/>
        <end position="195"/>
    </location>
</feature>
<evidence type="ECO:0000259" key="10">
    <source>
        <dbReference type="PROSITE" id="PS50157"/>
    </source>
</evidence>
<dbReference type="GO" id="GO:0000981">
    <property type="term" value="F:DNA-binding transcription factor activity, RNA polymerase II-specific"/>
    <property type="evidence" value="ECO:0007669"/>
    <property type="project" value="TreeGrafter"/>
</dbReference>
<dbReference type="SMART" id="SM00355">
    <property type="entry name" value="ZnF_C2H2"/>
    <property type="match status" value="10"/>
</dbReference>
<keyword evidence="5" id="KW-0862">Zinc</keyword>
<evidence type="ECO:0000256" key="4">
    <source>
        <dbReference type="ARBA" id="ARBA00022771"/>
    </source>
</evidence>
<evidence type="ECO:0000256" key="7">
    <source>
        <dbReference type="PROSITE-ProRule" id="PRU00042"/>
    </source>
</evidence>
<feature type="domain" description="C2H2-type" evidence="10">
    <location>
        <begin position="767"/>
        <end position="795"/>
    </location>
</feature>
<dbReference type="Pfam" id="PF00651">
    <property type="entry name" value="BTB"/>
    <property type="match status" value="1"/>
</dbReference>
<dbReference type="Gene3D" id="3.30.160.60">
    <property type="entry name" value="Classic Zinc Finger"/>
    <property type="match status" value="4"/>
</dbReference>
<evidence type="ECO:0000259" key="9">
    <source>
        <dbReference type="PROSITE" id="PS50097"/>
    </source>
</evidence>
<comment type="subcellular location">
    <subcellularLocation>
        <location evidence="1">Nucleus</location>
    </subcellularLocation>
</comment>
<protein>
    <submittedName>
        <fullName evidence="11">Uncharacterized protein</fullName>
    </submittedName>
</protein>
<evidence type="ECO:0000256" key="6">
    <source>
        <dbReference type="ARBA" id="ARBA00023242"/>
    </source>
</evidence>
<dbReference type="InterPro" id="IPR000210">
    <property type="entry name" value="BTB/POZ_dom"/>
</dbReference>
<reference evidence="11" key="1">
    <citation type="submission" date="2021-03" db="EMBL/GenBank/DDBJ databases">
        <authorList>
            <person name="Bekaert M."/>
        </authorList>
    </citation>
    <scope>NUCLEOTIDE SEQUENCE</scope>
</reference>
<dbReference type="PROSITE" id="PS50157">
    <property type="entry name" value="ZINC_FINGER_C2H2_2"/>
    <property type="match status" value="4"/>
</dbReference>
<dbReference type="OrthoDB" id="6085123at2759"/>
<dbReference type="SUPFAM" id="SSF57667">
    <property type="entry name" value="beta-beta-alpha zinc fingers"/>
    <property type="match status" value="2"/>
</dbReference>
<dbReference type="Proteomes" id="UP000683360">
    <property type="component" value="Unassembled WGS sequence"/>
</dbReference>